<dbReference type="AlphaFoldDB" id="A0A5Q0QH52"/>
<reference evidence="2 3" key="1">
    <citation type="submission" date="2019-10" db="EMBL/GenBank/DDBJ databases">
        <authorList>
            <person name="Dong K."/>
        </authorList>
    </citation>
    <scope>NUCLEOTIDE SEQUENCE [LARGE SCALE GENOMIC DNA]</scope>
    <source>
        <strain evidence="3">dk4302</strain>
    </source>
</reference>
<proteinExistence type="predicted"/>
<dbReference type="KEGG" id="sphe:GFH32_10280"/>
<sequence length="60" mass="6493">MRVRINCYVSPVICCKTVAMEDGIAAGSATLKPGKSTDPFVPEVEDWTDNGSQSKDFDVL</sequence>
<organism evidence="2 3">
    <name type="scientific">Sphingobacterium zhuxiongii</name>
    <dbReference type="NCBI Taxonomy" id="2662364"/>
    <lineage>
        <taxon>Bacteria</taxon>
        <taxon>Pseudomonadati</taxon>
        <taxon>Bacteroidota</taxon>
        <taxon>Sphingobacteriia</taxon>
        <taxon>Sphingobacteriales</taxon>
        <taxon>Sphingobacteriaceae</taxon>
        <taxon>Sphingobacterium</taxon>
    </lineage>
</organism>
<dbReference type="Proteomes" id="UP000326921">
    <property type="component" value="Chromosome"/>
</dbReference>
<dbReference type="RefSeq" id="WP_153511540.1">
    <property type="nucleotide sequence ID" value="NZ_CP045652.1"/>
</dbReference>
<evidence type="ECO:0000313" key="2">
    <source>
        <dbReference type="EMBL" id="QGA26690.1"/>
    </source>
</evidence>
<evidence type="ECO:0000256" key="1">
    <source>
        <dbReference type="SAM" id="MobiDB-lite"/>
    </source>
</evidence>
<gene>
    <name evidence="2" type="ORF">GFH32_10280</name>
</gene>
<evidence type="ECO:0000313" key="3">
    <source>
        <dbReference type="Proteomes" id="UP000326921"/>
    </source>
</evidence>
<dbReference type="EMBL" id="CP045652">
    <property type="protein sequence ID" value="QGA26690.1"/>
    <property type="molecule type" value="Genomic_DNA"/>
</dbReference>
<feature type="region of interest" description="Disordered" evidence="1">
    <location>
        <begin position="33"/>
        <end position="60"/>
    </location>
</feature>
<name>A0A5Q0QH52_9SPHI</name>
<protein>
    <submittedName>
        <fullName evidence="2">Uncharacterized protein</fullName>
    </submittedName>
</protein>
<keyword evidence="3" id="KW-1185">Reference proteome</keyword>
<accession>A0A5Q0QH52</accession>